<evidence type="ECO:0000256" key="3">
    <source>
        <dbReference type="ARBA" id="ARBA00022737"/>
    </source>
</evidence>
<dbReference type="InterPro" id="IPR039369">
    <property type="entry name" value="LacA-like"/>
</dbReference>
<protein>
    <recommendedName>
        <fullName evidence="5">Acetyltransferase</fullName>
        <ecNumber evidence="5">2.3.1.-</ecNumber>
    </recommendedName>
</protein>
<evidence type="ECO:0000259" key="6">
    <source>
        <dbReference type="SMART" id="SM01266"/>
    </source>
</evidence>
<dbReference type="Pfam" id="PF00132">
    <property type="entry name" value="Hexapep"/>
    <property type="match status" value="1"/>
</dbReference>
<dbReference type="SUPFAM" id="SSF51161">
    <property type="entry name" value="Trimeric LpxA-like enzymes"/>
    <property type="match status" value="1"/>
</dbReference>
<proteinExistence type="inferred from homology"/>
<comment type="similarity">
    <text evidence="1 5">Belongs to the transferase hexapeptide repeat family.</text>
</comment>
<dbReference type="SMART" id="SM01266">
    <property type="entry name" value="Mac"/>
    <property type="match status" value="1"/>
</dbReference>
<dbReference type="PROSITE" id="PS00101">
    <property type="entry name" value="HEXAPEP_TRANSFERASES"/>
    <property type="match status" value="1"/>
</dbReference>
<dbReference type="InterPro" id="IPR001451">
    <property type="entry name" value="Hexapep"/>
</dbReference>
<dbReference type="AlphaFoldDB" id="A0AAF0BIV5"/>
<dbReference type="Gene3D" id="2.160.10.10">
    <property type="entry name" value="Hexapeptide repeat proteins"/>
    <property type="match status" value="1"/>
</dbReference>
<dbReference type="InterPro" id="IPR011004">
    <property type="entry name" value="Trimer_LpxA-like_sf"/>
</dbReference>
<feature type="domain" description="Maltose/galactoside acetyltransferase" evidence="6">
    <location>
        <begin position="9"/>
        <end position="64"/>
    </location>
</feature>
<dbReference type="InterPro" id="IPR018357">
    <property type="entry name" value="Hexapep_transf_CS"/>
</dbReference>
<evidence type="ECO:0000313" key="8">
    <source>
        <dbReference type="Proteomes" id="UP001179600"/>
    </source>
</evidence>
<evidence type="ECO:0000313" key="7">
    <source>
        <dbReference type="EMBL" id="WCG23331.1"/>
    </source>
</evidence>
<dbReference type="Proteomes" id="UP001179600">
    <property type="component" value="Chromosome"/>
</dbReference>
<dbReference type="Pfam" id="PF12464">
    <property type="entry name" value="Mac"/>
    <property type="match status" value="1"/>
</dbReference>
<sequence>MVNKKSLDKQKMLASRAYQAGTSQLAAERLACRQVLHEFNQMSPTDIQDKGMEKLATLFGASEDFFFEPPFRCDYGYNIHLGKNVYANFNLTILDCQKVEIGDDVMFGPNVSLFTASHPLDATQRHEEGWEYAEPIKIGNRVWIGGQTVISPNVTIGDDTVIGSGSVVTKDIPSGVIAVGNPCKVLRSITDADRQNFSKRYLD</sequence>
<keyword evidence="2 5" id="KW-0808">Transferase</keyword>
<keyword evidence="3" id="KW-0677">Repeat</keyword>
<dbReference type="CDD" id="cd03357">
    <property type="entry name" value="LbH_MAT_GAT"/>
    <property type="match status" value="1"/>
</dbReference>
<dbReference type="PANTHER" id="PTHR43017">
    <property type="entry name" value="GALACTOSIDE O-ACETYLTRANSFERASE"/>
    <property type="match status" value="1"/>
</dbReference>
<evidence type="ECO:0000256" key="2">
    <source>
        <dbReference type="ARBA" id="ARBA00022679"/>
    </source>
</evidence>
<dbReference type="EC" id="2.3.1.-" evidence="5"/>
<evidence type="ECO:0000256" key="4">
    <source>
        <dbReference type="ARBA" id="ARBA00023315"/>
    </source>
</evidence>
<evidence type="ECO:0000256" key="1">
    <source>
        <dbReference type="ARBA" id="ARBA00007274"/>
    </source>
</evidence>
<gene>
    <name evidence="7" type="ORF">PML95_03575</name>
</gene>
<organism evidence="7 8">
    <name type="scientific">Vagococcus lutrae</name>
    <dbReference type="NCBI Taxonomy" id="81947"/>
    <lineage>
        <taxon>Bacteria</taxon>
        <taxon>Bacillati</taxon>
        <taxon>Bacillota</taxon>
        <taxon>Bacilli</taxon>
        <taxon>Lactobacillales</taxon>
        <taxon>Enterococcaceae</taxon>
        <taxon>Vagococcus</taxon>
    </lineage>
</organism>
<dbReference type="GO" id="GO:0008870">
    <property type="term" value="F:galactoside O-acetyltransferase activity"/>
    <property type="evidence" value="ECO:0007669"/>
    <property type="project" value="TreeGrafter"/>
</dbReference>
<dbReference type="PANTHER" id="PTHR43017:SF1">
    <property type="entry name" value="ACETYLTRANSFERASE YJL218W-RELATED"/>
    <property type="match status" value="1"/>
</dbReference>
<name>A0AAF0BIV5_9ENTE</name>
<keyword evidence="4 5" id="KW-0012">Acyltransferase</keyword>
<dbReference type="EMBL" id="CP116507">
    <property type="protein sequence ID" value="WCG23331.1"/>
    <property type="molecule type" value="Genomic_DNA"/>
</dbReference>
<accession>A0AAF0BIV5</accession>
<reference evidence="7" key="1">
    <citation type="submission" date="2023-01" db="EMBL/GenBank/DDBJ databases">
        <title>Oxazolidinone resistance genes in florfenicol resistant enterococci from beef cattle and veal calves at slaughter.</title>
        <authorList>
            <person name="Biggel M."/>
        </authorList>
    </citation>
    <scope>NUCLEOTIDE SEQUENCE</scope>
    <source>
        <strain evidence="7">K204-1</strain>
    </source>
</reference>
<dbReference type="InterPro" id="IPR024688">
    <property type="entry name" value="Mac_dom"/>
</dbReference>
<dbReference type="FunFam" id="2.160.10.10:FF:000025">
    <property type="entry name" value="Hexapeptide-repeat containing-acetyltransferase"/>
    <property type="match status" value="1"/>
</dbReference>
<evidence type="ECO:0000256" key="5">
    <source>
        <dbReference type="RuleBase" id="RU367021"/>
    </source>
</evidence>
<dbReference type="RefSeq" id="WP_237662085.1">
    <property type="nucleotide sequence ID" value="NZ_BKBT01000003.1"/>
</dbReference>